<reference evidence="7" key="1">
    <citation type="submission" date="2021-03" db="EMBL/GenBank/DDBJ databases">
        <title>Acanthopleuribacteraceae sp. M133.</title>
        <authorList>
            <person name="Wang G."/>
        </authorList>
    </citation>
    <scope>NUCLEOTIDE SEQUENCE</scope>
    <source>
        <strain evidence="7">M133</strain>
    </source>
</reference>
<evidence type="ECO:0000256" key="5">
    <source>
        <dbReference type="ARBA" id="ARBA00023002"/>
    </source>
</evidence>
<dbReference type="Gene3D" id="3.40.50.720">
    <property type="entry name" value="NAD(P)-binding Rossmann-like Domain"/>
    <property type="match status" value="2"/>
</dbReference>
<dbReference type="SUPFAM" id="SSF50129">
    <property type="entry name" value="GroES-like"/>
    <property type="match status" value="1"/>
</dbReference>
<dbReference type="InterPro" id="IPR036291">
    <property type="entry name" value="NAD(P)-bd_dom_sf"/>
</dbReference>
<evidence type="ECO:0000313" key="8">
    <source>
        <dbReference type="Proteomes" id="UP000663929"/>
    </source>
</evidence>
<dbReference type="InterPro" id="IPR013154">
    <property type="entry name" value="ADH-like_N"/>
</dbReference>
<dbReference type="RefSeq" id="WP_237380359.1">
    <property type="nucleotide sequence ID" value="NZ_CP071793.1"/>
</dbReference>
<evidence type="ECO:0000313" key="7">
    <source>
        <dbReference type="EMBL" id="QTD50543.1"/>
    </source>
</evidence>
<accession>A0A8A4TLV1</accession>
<sequence length="503" mass="55777">MNQQDLSFDAPDYYADGTFHRAHYRFHGNETEGWHIFRDGTLIETLGPGYEVVDVERCGVCSTDLARRFLPYPLPQVIGHEVTGLREGRRVVVEINASHAARNRGTAHCPFCREGLSTHCPDRITLGINRLPGGFAPWLLAPTQAIIPVSETIPSLAAALTEPFAAALQGVEATWPKSGDRVAVLGPRRLGMLLLAALRGFRTRQNLDFHITALARHDALLALSSRMGADDTVDLRTHSSASLANSFDIVFDTTGKPEGFETALKLARRVVHLKSTNGMPVLGLRHLTDLVVDELALLPGNYHHLGFTWPVERDVDAPRANHNVFVSPSVPDHILEEEMTQTARTGGQRVFHRLTFEHALQRLKNQPEDGHLFPKDSPVPRFDLALVTNLAEADRVIRPIPDEEFSLVRPRGAILLVDPGARERDPSPLAHAIWERGIQVHSSRCGDFRRALAIMENQPELTNIMVEEMITHQFDLEDIEDAFSVASDSSRSIKVVVNAPESS</sequence>
<keyword evidence="8" id="KW-1185">Reference proteome</keyword>
<dbReference type="EMBL" id="CP071793">
    <property type="protein sequence ID" value="QTD50543.1"/>
    <property type="molecule type" value="Genomic_DNA"/>
</dbReference>
<evidence type="ECO:0000259" key="6">
    <source>
        <dbReference type="Pfam" id="PF08240"/>
    </source>
</evidence>
<keyword evidence="3" id="KW-0479">Metal-binding</keyword>
<dbReference type="Pfam" id="PF08240">
    <property type="entry name" value="ADH_N"/>
    <property type="match status" value="1"/>
</dbReference>
<comment type="similarity">
    <text evidence="2">Belongs to the zinc-containing alcohol dehydrogenase family.</text>
</comment>
<dbReference type="InterPro" id="IPR011032">
    <property type="entry name" value="GroES-like_sf"/>
</dbReference>
<keyword evidence="5" id="KW-0560">Oxidoreductase</keyword>
<evidence type="ECO:0000256" key="3">
    <source>
        <dbReference type="ARBA" id="ARBA00022723"/>
    </source>
</evidence>
<dbReference type="Proteomes" id="UP000663929">
    <property type="component" value="Chromosome"/>
</dbReference>
<dbReference type="GO" id="GO:0046872">
    <property type="term" value="F:metal ion binding"/>
    <property type="evidence" value="ECO:0007669"/>
    <property type="project" value="UniProtKB-KW"/>
</dbReference>
<dbReference type="PANTHER" id="PTHR43350:SF19">
    <property type="entry name" value="D-GULOSIDE 3-DEHYDROGENASE"/>
    <property type="match status" value="1"/>
</dbReference>
<dbReference type="AlphaFoldDB" id="A0A8A4TLV1"/>
<protein>
    <submittedName>
        <fullName evidence="7">Alcohol dehydrogenase catalytic domain-containing protein</fullName>
    </submittedName>
</protein>
<dbReference type="GO" id="GO:0016491">
    <property type="term" value="F:oxidoreductase activity"/>
    <property type="evidence" value="ECO:0007669"/>
    <property type="project" value="UniProtKB-KW"/>
</dbReference>
<evidence type="ECO:0000256" key="4">
    <source>
        <dbReference type="ARBA" id="ARBA00022833"/>
    </source>
</evidence>
<keyword evidence="4" id="KW-0862">Zinc</keyword>
<dbReference type="PANTHER" id="PTHR43350">
    <property type="entry name" value="NAD-DEPENDENT ALCOHOL DEHYDROGENASE"/>
    <property type="match status" value="1"/>
</dbReference>
<evidence type="ECO:0000256" key="1">
    <source>
        <dbReference type="ARBA" id="ARBA00001947"/>
    </source>
</evidence>
<name>A0A8A4TLV1_SULCO</name>
<gene>
    <name evidence="7" type="ORF">J3U87_33585</name>
</gene>
<evidence type="ECO:0000256" key="2">
    <source>
        <dbReference type="ARBA" id="ARBA00008072"/>
    </source>
</evidence>
<organism evidence="7 8">
    <name type="scientific">Sulfidibacter corallicola</name>
    <dbReference type="NCBI Taxonomy" id="2818388"/>
    <lineage>
        <taxon>Bacteria</taxon>
        <taxon>Pseudomonadati</taxon>
        <taxon>Acidobacteriota</taxon>
        <taxon>Holophagae</taxon>
        <taxon>Acanthopleuribacterales</taxon>
        <taxon>Acanthopleuribacteraceae</taxon>
        <taxon>Sulfidibacter</taxon>
    </lineage>
</organism>
<dbReference type="KEGG" id="scor:J3U87_33585"/>
<dbReference type="Gene3D" id="3.90.180.10">
    <property type="entry name" value="Medium-chain alcohol dehydrogenases, catalytic domain"/>
    <property type="match status" value="2"/>
</dbReference>
<proteinExistence type="inferred from homology"/>
<feature type="domain" description="Alcohol dehydrogenase-like N-terminal" evidence="6">
    <location>
        <begin position="48"/>
        <end position="150"/>
    </location>
</feature>
<comment type="cofactor">
    <cofactor evidence="1">
        <name>Zn(2+)</name>
        <dbReference type="ChEBI" id="CHEBI:29105"/>
    </cofactor>
</comment>
<dbReference type="SUPFAM" id="SSF51735">
    <property type="entry name" value="NAD(P)-binding Rossmann-fold domains"/>
    <property type="match status" value="1"/>
</dbReference>